<gene>
    <name evidence="1" type="ORF">FAA86_00575</name>
</gene>
<reference evidence="1 2" key="1">
    <citation type="submission" date="2019-04" db="EMBL/GenBank/DDBJ databases">
        <title>genome sequence of strain W3.</title>
        <authorList>
            <person name="Gao J."/>
            <person name="Sun J."/>
        </authorList>
    </citation>
    <scope>NUCLEOTIDE SEQUENCE [LARGE SCALE GENOMIC DNA]</scope>
    <source>
        <strain evidence="1 2">W3</strain>
    </source>
</reference>
<dbReference type="Proteomes" id="UP000307378">
    <property type="component" value="Unassembled WGS sequence"/>
</dbReference>
<evidence type="ECO:0000313" key="2">
    <source>
        <dbReference type="Proteomes" id="UP000307378"/>
    </source>
</evidence>
<dbReference type="EMBL" id="STGU01000001">
    <property type="protein sequence ID" value="THV38900.1"/>
    <property type="molecule type" value="Genomic_DNA"/>
</dbReference>
<comment type="caution">
    <text evidence="1">The sequence shown here is derived from an EMBL/GenBank/DDBJ whole genome shotgun (WGS) entry which is preliminary data.</text>
</comment>
<sequence>MDQLRAEHDRVQRSVHPGIEQFLGEPVWCLASRYLAHPAFDNAVLTYCRRIVEPSAFRWPVSKIFAQKMRYITCYMLIGLAARFDAGKGPAPTMTLLQTVVPGSSRQVSDLIAGLRAGGYVEAHRNAQDRREIRLRPTMPLVTEIARSPMAFLEMSGMLEDHGLFEALNADPSRISSLIARSTEAFQSSDILFAPFETIVEFTNRDSGYSMLCALMGAYLARQAGEDWALPLTYDALAHRFQVSRQHVGNVLAIATKRGLVSLHAGAIQDMDPTLVTEFSCWAAGQMAHFRMQAA</sequence>
<organism evidence="1 2">
    <name type="scientific">Rhizobium rosettiformans W3</name>
    <dbReference type="NCBI Taxonomy" id="538378"/>
    <lineage>
        <taxon>Bacteria</taxon>
        <taxon>Pseudomonadati</taxon>
        <taxon>Pseudomonadota</taxon>
        <taxon>Alphaproteobacteria</taxon>
        <taxon>Hyphomicrobiales</taxon>
        <taxon>Rhizobiaceae</taxon>
        <taxon>Rhizobium/Agrobacterium group</taxon>
        <taxon>Rhizobium</taxon>
    </lineage>
</organism>
<dbReference type="RefSeq" id="WP_136537900.1">
    <property type="nucleotide sequence ID" value="NZ_STGU01000001.1"/>
</dbReference>
<dbReference type="AlphaFoldDB" id="A0A4S8Q4C3"/>
<proteinExistence type="predicted"/>
<accession>A0A4S8Q4C3</accession>
<evidence type="ECO:0000313" key="1">
    <source>
        <dbReference type="EMBL" id="THV38900.1"/>
    </source>
</evidence>
<protein>
    <submittedName>
        <fullName evidence="1">MarR family transcriptional regulator</fullName>
    </submittedName>
</protein>
<name>A0A4S8Q4C3_9HYPH</name>